<protein>
    <submittedName>
        <fullName evidence="2">Uncharacterized protein</fullName>
    </submittedName>
</protein>
<name>A0ABX0JXV2_9PROT</name>
<proteinExistence type="predicted"/>
<sequence>MVQRNQESLGALAKRDGSNPKTIARRHAGRFPTVLSIGETGNRCGVPPSYAAALNNCISSLLATIPHSMRFHRIAAFSAMRTQLARYESNNFRRPGFNPRPFGYFHIDITELEKEKNKVVAGKLLWRLLDIIPYKIRAACMSTTTSSIRSLTKTMSSIVCRE</sequence>
<reference evidence="2 3" key="1">
    <citation type="journal article" date="2020" name="Int. J. Syst. Evol. Microbiol.">
        <title>Novel acetic acid bacteria from cider fermentations: Acetobacter conturbans sp. nov. and Acetobacter fallax sp. nov.</title>
        <authorList>
            <person name="Sombolestani A.S."/>
            <person name="Cleenwerck I."/>
            <person name="Cnockaert M."/>
            <person name="Borremans W."/>
            <person name="Wieme A.D."/>
            <person name="De Vuyst L."/>
            <person name="Vandamme P."/>
        </authorList>
    </citation>
    <scope>NUCLEOTIDE SEQUENCE [LARGE SCALE GENOMIC DNA]</scope>
    <source>
        <strain evidence="2 3">LMG 30640</strain>
    </source>
</reference>
<gene>
    <name evidence="2" type="ORF">GOB93_19880</name>
</gene>
<evidence type="ECO:0000313" key="3">
    <source>
        <dbReference type="Proteomes" id="UP000635278"/>
    </source>
</evidence>
<dbReference type="Proteomes" id="UP000635278">
    <property type="component" value="Unassembled WGS sequence"/>
</dbReference>
<organism evidence="2 3">
    <name type="scientific">Acetobacter musti</name>
    <dbReference type="NCBI Taxonomy" id="864732"/>
    <lineage>
        <taxon>Bacteria</taxon>
        <taxon>Pseudomonadati</taxon>
        <taxon>Pseudomonadota</taxon>
        <taxon>Alphaproteobacteria</taxon>
        <taxon>Acetobacterales</taxon>
        <taxon>Acetobacteraceae</taxon>
        <taxon>Acetobacter</taxon>
    </lineage>
</organism>
<evidence type="ECO:0000256" key="1">
    <source>
        <dbReference type="SAM" id="MobiDB-lite"/>
    </source>
</evidence>
<keyword evidence="3" id="KW-1185">Reference proteome</keyword>
<dbReference type="EMBL" id="WOTB01000058">
    <property type="protein sequence ID" value="NHN86840.1"/>
    <property type="molecule type" value="Genomic_DNA"/>
</dbReference>
<comment type="caution">
    <text evidence="2">The sequence shown here is derived from an EMBL/GenBank/DDBJ whole genome shotgun (WGS) entry which is preliminary data.</text>
</comment>
<accession>A0ABX0JXV2</accession>
<dbReference type="RefSeq" id="WP_173585154.1">
    <property type="nucleotide sequence ID" value="NZ_WOTB01000058.1"/>
</dbReference>
<feature type="region of interest" description="Disordered" evidence="1">
    <location>
        <begin position="1"/>
        <end position="25"/>
    </location>
</feature>
<evidence type="ECO:0000313" key="2">
    <source>
        <dbReference type="EMBL" id="NHN86840.1"/>
    </source>
</evidence>